<sequence length="813" mass="90375">MFKGGSCSNKLDFLGNLCSENNIVTDKVDTTGPQAEENVQKLFLSALKLYTSTVQTEKCTGGLESPPWVDNDTDPEIQRQKGNAELLPEMKEARCSAQRCRVALMKTNGNRSRSLSDGDGECYWTVRRKYMKITEHSTLRPNTQTALVTSQNAGEGPTEHVQKGSAADCLYGVSLGTADLRIVTQEPHRHVKNIVKTAWLLTVPHANQRPCDWAHLHPRNYGDAHESFATVLMKILPELLMFSFLKCLKNYNVTQFTNECWDADLDSDYIMHPVNFRQCGAHNRGVAREGPTVALGIPKSDWPPQLQPGRLSLKRSISQYILRIQMSCFITQPLPLRLYAVHVKAGTCEVIAAHRCCNKNKIEERSQTVKCSCFPGQVAGTTRAAPSCVDASIVAQKWWCQMHPCMDGEECKVLPDLKGWSCSTGNKVKTTKLCNWKINYHFRSKQRDFTPVTSLAQIGKHSLCIKCTLVVLALRVIERVAWSQVLPLESKIGLAEGFRSAGEKQNRGKQRQENDKQATNKNSQQEAKLSAIYNTTYCTFTCTNNKFCVKDTLCSHTALSQCPRVSEKACSNLKRKLSFAEVAQTKVGKEEGGGASDFADFRNFGAADEASRHQARQNPSPFGTCLTEGKNRDEVARCRSMPSIPFSISAVIHQPVVVVVVVSAVVCLDTALCPVIENGAAELLLSSETNLNVKLFVMHFHGYLKWPVNCTCTTFKVELQRLNNVYKGLGFRNKETFHPVDRDCLGILAGPRQPGPPPCLTLINIQCCPLNSSWGLTTRPILAFYTIVGDSSGANDDDDYYVVLMAREPFIKL</sequence>
<name>A0A6G1PIU9_CHAAH</name>
<reference evidence="5" key="2">
    <citation type="submission" date="2019-02" db="EMBL/GenBank/DDBJ databases">
        <title>Opniocepnalus argus Var Kimnra genome.</title>
        <authorList>
            <person name="Zhou C."/>
            <person name="Xiao S."/>
        </authorList>
    </citation>
    <scope>NUCLEOTIDE SEQUENCE [LARGE SCALE GENOMIC DNA]</scope>
</reference>
<evidence type="ECO:0000256" key="1">
    <source>
        <dbReference type="ARBA" id="ARBA00006101"/>
    </source>
</evidence>
<dbReference type="AlphaFoldDB" id="A0A6G1PIU9"/>
<evidence type="ECO:0000313" key="5">
    <source>
        <dbReference type="Proteomes" id="UP000503349"/>
    </source>
</evidence>
<evidence type="ECO:0000256" key="2">
    <source>
        <dbReference type="ARBA" id="ARBA00022729"/>
    </source>
</evidence>
<dbReference type="Pfam" id="PF12020">
    <property type="entry name" value="TAFA"/>
    <property type="match status" value="1"/>
</dbReference>
<keyword evidence="2" id="KW-0732">Signal</keyword>
<evidence type="ECO:0000256" key="3">
    <source>
        <dbReference type="SAM" id="MobiDB-lite"/>
    </source>
</evidence>
<reference evidence="4 5" key="1">
    <citation type="submission" date="2019-02" db="EMBL/GenBank/DDBJ databases">
        <title>Opniocepnalus argus genome.</title>
        <authorList>
            <person name="Zhou C."/>
            <person name="Xiao S."/>
        </authorList>
    </citation>
    <scope>NUCLEOTIDE SEQUENCE [LARGE SCALE GENOMIC DNA]</scope>
    <source>
        <strain evidence="4">OARG1902GOOAL</strain>
        <tissue evidence="4">Muscle</tissue>
    </source>
</reference>
<evidence type="ECO:0000313" key="4">
    <source>
        <dbReference type="EMBL" id="KAF3690149.1"/>
    </source>
</evidence>
<dbReference type="InterPro" id="IPR051743">
    <property type="entry name" value="TAFA_chemokine-like"/>
</dbReference>
<dbReference type="GO" id="GO:0005615">
    <property type="term" value="C:extracellular space"/>
    <property type="evidence" value="ECO:0007669"/>
    <property type="project" value="TreeGrafter"/>
</dbReference>
<feature type="compositionally biased region" description="Basic and acidic residues" evidence="3">
    <location>
        <begin position="501"/>
        <end position="518"/>
    </location>
</feature>
<dbReference type="InterPro" id="IPR020350">
    <property type="entry name" value="Chemokine-like_TAFA"/>
</dbReference>
<dbReference type="PANTHER" id="PTHR31770">
    <property type="entry name" value="CHEMOKINE-LIKE PROTEIN TAFA FAMILY MEMBER"/>
    <property type="match status" value="1"/>
</dbReference>
<accession>A0A6G1PIU9</accession>
<dbReference type="Proteomes" id="UP000503349">
    <property type="component" value="Chromosome 5"/>
</dbReference>
<dbReference type="GO" id="GO:0048018">
    <property type="term" value="F:receptor ligand activity"/>
    <property type="evidence" value="ECO:0007669"/>
    <property type="project" value="TreeGrafter"/>
</dbReference>
<protein>
    <submittedName>
        <fullName evidence="4">Protein FAM19A2 Chemokine-like protein TAFA-2</fullName>
    </submittedName>
</protein>
<keyword evidence="5" id="KW-1185">Reference proteome</keyword>
<dbReference type="EMBL" id="CM015716">
    <property type="protein sequence ID" value="KAF3690149.1"/>
    <property type="molecule type" value="Genomic_DNA"/>
</dbReference>
<gene>
    <name evidence="4" type="ORF">EXN66_Car005821</name>
</gene>
<comment type="similarity">
    <text evidence="1">Belongs to the TAFA family.</text>
</comment>
<proteinExistence type="inferred from homology"/>
<organism evidence="4 5">
    <name type="scientific">Channa argus</name>
    <name type="common">Northern snakehead</name>
    <name type="synonym">Ophicephalus argus</name>
    <dbReference type="NCBI Taxonomy" id="215402"/>
    <lineage>
        <taxon>Eukaryota</taxon>
        <taxon>Metazoa</taxon>
        <taxon>Chordata</taxon>
        <taxon>Craniata</taxon>
        <taxon>Vertebrata</taxon>
        <taxon>Euteleostomi</taxon>
        <taxon>Actinopterygii</taxon>
        <taxon>Neopterygii</taxon>
        <taxon>Teleostei</taxon>
        <taxon>Neoteleostei</taxon>
        <taxon>Acanthomorphata</taxon>
        <taxon>Anabantaria</taxon>
        <taxon>Anabantiformes</taxon>
        <taxon>Channoidei</taxon>
        <taxon>Channidae</taxon>
        <taxon>Channa</taxon>
    </lineage>
</organism>
<dbReference type="PANTHER" id="PTHR31770:SF3">
    <property type="entry name" value="CHEMOKINE-LIKE PROTEIN TAFA-3"/>
    <property type="match status" value="1"/>
</dbReference>
<feature type="region of interest" description="Disordered" evidence="3">
    <location>
        <begin position="501"/>
        <end position="524"/>
    </location>
</feature>